<name>A0A5E4AQ75_MARMO</name>
<proteinExistence type="predicted"/>
<evidence type="ECO:0000313" key="2">
    <source>
        <dbReference type="EMBL" id="VTJ58871.1"/>
    </source>
</evidence>
<feature type="compositionally biased region" description="Low complexity" evidence="1">
    <location>
        <begin position="158"/>
        <end position="167"/>
    </location>
</feature>
<feature type="non-terminal residue" evidence="2">
    <location>
        <position position="167"/>
    </location>
</feature>
<protein>
    <submittedName>
        <fullName evidence="2">Uncharacterized protein</fullName>
    </submittedName>
</protein>
<reference evidence="2" key="1">
    <citation type="submission" date="2019-04" db="EMBL/GenBank/DDBJ databases">
        <authorList>
            <person name="Alioto T."/>
            <person name="Alioto T."/>
        </authorList>
    </citation>
    <scope>NUCLEOTIDE SEQUENCE [LARGE SCALE GENOMIC DNA]</scope>
</reference>
<feature type="compositionally biased region" description="Gly residues" evidence="1">
    <location>
        <begin position="144"/>
        <end position="157"/>
    </location>
</feature>
<evidence type="ECO:0000313" key="3">
    <source>
        <dbReference type="Proteomes" id="UP000335636"/>
    </source>
</evidence>
<organism evidence="2 3">
    <name type="scientific">Marmota monax</name>
    <name type="common">Woodchuck</name>
    <dbReference type="NCBI Taxonomy" id="9995"/>
    <lineage>
        <taxon>Eukaryota</taxon>
        <taxon>Metazoa</taxon>
        <taxon>Chordata</taxon>
        <taxon>Craniata</taxon>
        <taxon>Vertebrata</taxon>
        <taxon>Euteleostomi</taxon>
        <taxon>Mammalia</taxon>
        <taxon>Eutheria</taxon>
        <taxon>Euarchontoglires</taxon>
        <taxon>Glires</taxon>
        <taxon>Rodentia</taxon>
        <taxon>Sciuromorpha</taxon>
        <taxon>Sciuridae</taxon>
        <taxon>Xerinae</taxon>
        <taxon>Marmotini</taxon>
        <taxon>Marmota</taxon>
    </lineage>
</organism>
<dbReference type="AlphaFoldDB" id="A0A5E4AQ75"/>
<dbReference type="EMBL" id="CABDUW010000110">
    <property type="protein sequence ID" value="VTJ58871.1"/>
    <property type="molecule type" value="Genomic_DNA"/>
</dbReference>
<feature type="non-terminal residue" evidence="2">
    <location>
        <position position="1"/>
    </location>
</feature>
<feature type="region of interest" description="Disordered" evidence="1">
    <location>
        <begin position="111"/>
        <end position="167"/>
    </location>
</feature>
<gene>
    <name evidence="2" type="ORF">MONAX_5E026331</name>
</gene>
<accession>A0A5E4AQ75</accession>
<dbReference type="Proteomes" id="UP000335636">
    <property type="component" value="Unassembled WGS sequence"/>
</dbReference>
<keyword evidence="3" id="KW-1185">Reference proteome</keyword>
<evidence type="ECO:0000256" key="1">
    <source>
        <dbReference type="SAM" id="MobiDB-lite"/>
    </source>
</evidence>
<sequence>QNLIFRNVFINTENLLGTTQCQLESKEANTRKTRNSTLRPPDRPPGRTPVTALRTNPKERGRGRARGAHVTAESCALPSRAIRRHISLWRRPLIGWPLLLPGAWARFRSSRQSPLTDAGPPRHPGSGGGWSSVDSPGSHKCAAEGGGIHLSGPGAGGRRAVPRTCEP</sequence>
<comment type="caution">
    <text evidence="2">The sequence shown here is derived from an EMBL/GenBank/DDBJ whole genome shotgun (WGS) entry which is preliminary data.</text>
</comment>
<feature type="region of interest" description="Disordered" evidence="1">
    <location>
        <begin position="25"/>
        <end position="70"/>
    </location>
</feature>